<dbReference type="InterPro" id="IPR043502">
    <property type="entry name" value="DNA/RNA_pol_sf"/>
</dbReference>
<evidence type="ECO:0000256" key="1">
    <source>
        <dbReference type="SAM" id="MobiDB-lite"/>
    </source>
</evidence>
<dbReference type="eggNOG" id="KOG0017">
    <property type="taxonomic scope" value="Eukaryota"/>
</dbReference>
<protein>
    <recommendedName>
        <fullName evidence="2">Reverse transcriptase Ty1/copia-type domain-containing protein</fullName>
    </recommendedName>
</protein>
<gene>
    <name evidence="3" type="ORF">THAOC_31992</name>
</gene>
<dbReference type="EMBL" id="AGNL01045058">
    <property type="protein sequence ID" value="EJK49163.1"/>
    <property type="molecule type" value="Genomic_DNA"/>
</dbReference>
<dbReference type="PANTHER" id="PTHR11439">
    <property type="entry name" value="GAG-POL-RELATED RETROTRANSPOSON"/>
    <property type="match status" value="1"/>
</dbReference>
<feature type="domain" description="Reverse transcriptase Ty1/copia-type" evidence="2">
    <location>
        <begin position="897"/>
        <end position="1087"/>
    </location>
</feature>
<dbReference type="SUPFAM" id="SSF56672">
    <property type="entry name" value="DNA/RNA polymerases"/>
    <property type="match status" value="1"/>
</dbReference>
<evidence type="ECO:0000313" key="3">
    <source>
        <dbReference type="EMBL" id="EJK49163.1"/>
    </source>
</evidence>
<organism evidence="3 4">
    <name type="scientific">Thalassiosira oceanica</name>
    <name type="common">Marine diatom</name>
    <dbReference type="NCBI Taxonomy" id="159749"/>
    <lineage>
        <taxon>Eukaryota</taxon>
        <taxon>Sar</taxon>
        <taxon>Stramenopiles</taxon>
        <taxon>Ochrophyta</taxon>
        <taxon>Bacillariophyta</taxon>
        <taxon>Coscinodiscophyceae</taxon>
        <taxon>Thalassiosirophycidae</taxon>
        <taxon>Thalassiosirales</taxon>
        <taxon>Thalassiosiraceae</taxon>
        <taxon>Thalassiosira</taxon>
    </lineage>
</organism>
<accession>K0R708</accession>
<dbReference type="InterPro" id="IPR013103">
    <property type="entry name" value="RVT_2"/>
</dbReference>
<name>K0R708_THAOC</name>
<feature type="region of interest" description="Disordered" evidence="1">
    <location>
        <begin position="602"/>
        <end position="625"/>
    </location>
</feature>
<reference evidence="3 4" key="1">
    <citation type="journal article" date="2012" name="Genome Biol.">
        <title>Genome and low-iron response of an oceanic diatom adapted to chronic iron limitation.</title>
        <authorList>
            <person name="Lommer M."/>
            <person name="Specht M."/>
            <person name="Roy A.S."/>
            <person name="Kraemer L."/>
            <person name="Andreson R."/>
            <person name="Gutowska M.A."/>
            <person name="Wolf J."/>
            <person name="Bergner S.V."/>
            <person name="Schilhabel M.B."/>
            <person name="Klostermeier U.C."/>
            <person name="Beiko R.G."/>
            <person name="Rosenstiel P."/>
            <person name="Hippler M."/>
            <person name="Laroche J."/>
        </authorList>
    </citation>
    <scope>NUCLEOTIDE SEQUENCE [LARGE SCALE GENOMIC DNA]</scope>
    <source>
        <strain evidence="3 4">CCMP1005</strain>
    </source>
</reference>
<dbReference type="Gene3D" id="3.30.420.10">
    <property type="entry name" value="Ribonuclease H-like superfamily/Ribonuclease H"/>
    <property type="match status" value="1"/>
</dbReference>
<sequence>MKRASAWSPTQRTAEAVESSRRERRSGRNVKRVKTSDYKPLVKARNHADTHADTCCWGLNGRVLARTGQICTVAGFHPDLDKVPDIPVVQIATAYVDDKGKTWILIFHESLYFGESLGHTLINPNQIRLHGIRVWDDPTEPDRKFGIDTDELFIPFATDGTVIFFESHAPTDDELETCPRVILTSDKEWKPSDVNLRGAQFPSSTINMTATDRRLIQKVVAQREQSHGVTDMLIQSVSDGDCYVDPTTMTERILSQTRVQRDKDSGAYRYISPVTSKTRHSVISPSDLAAKWRISLDKAEKALGASTQRNVRTGERPFERRLRVDHLDLQTRYVNGTAYADWMVSPIRSIGGDTGSHFIAMLGAVQVYPADRHTQETASQSLDSFCDDIGTPKKIITDRAPEYCGPQSKFRANVTKRGITYETDEAGRHVKMSKLDVQMRELKRRVERTMVARNVPRRAWNYCARHEAEIMSRMPFGTATRSGYELITGQTPDISEWADFGFFDLVWYHKPDEFDKKSLAYWLGVAHRVGPCMCYWIVTRSGKIIAESTVEHVTEDDLRQNGIKRQVEEFDSQVRERLKDDNFRIKVDDSYSCWTVPALDPAYGDGSSTPPDAEYGDSLQDTKEEDDIESSVYDDLIGAQIKLDAQSNDGTSSTLATKPKIGTIKRRATDSDGRPIGKSHDNPWLNTAEYDVELEDGSLERMFANNIVANLHSKMDVQGKRHTVFKEIIDHKKDGRAIDISDGERKSRNGIDTIPKRTTAGWHIQVEFNDGSTQWLRMKDVMESNPVDLAEYAIANKIEKEPAFAWWVNRTFRVRDRIIAKTKAIPKYWRTETKNGVALPHSVDQALRIDHESGTTGWKQALTKEMNNVQVAWKAVPDVTPAQIRSGKAPQFSAYQEITCHCVFDVKADGTKKARFVANGAMTTTPDSLTYSSVVGRDSVRLCLLIAGLNGMQVLVADIGNAYLNAQCREKVWFEAGAECGEDRGKVCVVTRALYGLKSSGAAWRDEFSRFITGVLKFKSTRIDPDVYYRRSTHKGTDYYEYLLVYVDDIMIISHNPEPVMKEVANEYRLKDGYSKPDAYLGAELEEFTVQDGDTSIQAWSFKSVRYVKNLVSTVGEMLESDGRSLKSCGNAKSTYGPLPPSYHPELDVTEELGTRHIQRYQAIMGMLRWLIELGRVDIEIEVSLMSQYQASPREGHLEALYSVVRYLGKHPLKRLVMDPTTPRLDESVFQNEANWEEIYGPLTEELPPDMPEPLGHPVTITFFVDSDHASNRVTRRSHTGILMFVQNALIGTVCKRQNTVESASFGSELVALRAGRDKNIALRIKLRMFGVPILGPSNFFGDNEAVVKNTSLPESTLNKKHNAINYHVVRESVASNSMRVGKIDGKANKSDALTKLQPYNTKIEQLDFLYDF</sequence>
<dbReference type="Pfam" id="PF07727">
    <property type="entry name" value="RVT_2"/>
    <property type="match status" value="1"/>
</dbReference>
<dbReference type="OrthoDB" id="43215at2759"/>
<dbReference type="Proteomes" id="UP000266841">
    <property type="component" value="Unassembled WGS sequence"/>
</dbReference>
<dbReference type="PANTHER" id="PTHR11439:SF463">
    <property type="entry name" value="REVERSE TRANSCRIPTASE TY1_COPIA-TYPE DOMAIN-CONTAINING PROTEIN"/>
    <property type="match status" value="1"/>
</dbReference>
<dbReference type="CDD" id="cd09272">
    <property type="entry name" value="RNase_HI_RT_Ty1"/>
    <property type="match status" value="1"/>
</dbReference>
<dbReference type="InterPro" id="IPR036397">
    <property type="entry name" value="RNaseH_sf"/>
</dbReference>
<comment type="caution">
    <text evidence="3">The sequence shown here is derived from an EMBL/GenBank/DDBJ whole genome shotgun (WGS) entry which is preliminary data.</text>
</comment>
<evidence type="ECO:0000259" key="2">
    <source>
        <dbReference type="Pfam" id="PF07727"/>
    </source>
</evidence>
<proteinExistence type="predicted"/>
<keyword evidence="4" id="KW-1185">Reference proteome</keyword>
<feature type="region of interest" description="Disordered" evidence="1">
    <location>
        <begin position="1"/>
        <end position="33"/>
    </location>
</feature>
<dbReference type="OMA" id="NEANWEE"/>
<evidence type="ECO:0000313" key="4">
    <source>
        <dbReference type="Proteomes" id="UP000266841"/>
    </source>
</evidence>
<dbReference type="GO" id="GO:0003676">
    <property type="term" value="F:nucleic acid binding"/>
    <property type="evidence" value="ECO:0007669"/>
    <property type="project" value="InterPro"/>
</dbReference>
<feature type="compositionally biased region" description="Basic residues" evidence="1">
    <location>
        <begin position="22"/>
        <end position="33"/>
    </location>
</feature>